<keyword evidence="1" id="KW-0812">Transmembrane</keyword>
<evidence type="ECO:0000313" key="2">
    <source>
        <dbReference type="Proteomes" id="UP000038045"/>
    </source>
</evidence>
<keyword evidence="1" id="KW-1133">Transmembrane helix</keyword>
<dbReference type="WBParaSite" id="PTRK_0001080650.1">
    <property type="protein sequence ID" value="PTRK_0001080650.1"/>
    <property type="gene ID" value="PTRK_0001080650"/>
</dbReference>
<accession>A0A0N4ZQL1</accession>
<feature type="transmembrane region" description="Helical" evidence="1">
    <location>
        <begin position="120"/>
        <end position="151"/>
    </location>
</feature>
<protein>
    <submittedName>
        <fullName evidence="3">Protein TEX261</fullName>
    </submittedName>
</protein>
<keyword evidence="2" id="KW-1185">Reference proteome</keyword>
<name>A0A0N4ZQL1_PARTI</name>
<evidence type="ECO:0000313" key="3">
    <source>
        <dbReference type="WBParaSite" id="PTRK_0001080650.1"/>
    </source>
</evidence>
<dbReference type="Proteomes" id="UP000038045">
    <property type="component" value="Unplaced"/>
</dbReference>
<feature type="transmembrane region" description="Helical" evidence="1">
    <location>
        <begin position="77"/>
        <end position="100"/>
    </location>
</feature>
<reference evidence="3" key="1">
    <citation type="submission" date="2017-02" db="UniProtKB">
        <authorList>
            <consortium name="WormBaseParasite"/>
        </authorList>
    </citation>
    <scope>IDENTIFICATION</scope>
</reference>
<feature type="transmembrane region" description="Helical" evidence="1">
    <location>
        <begin position="41"/>
        <end position="65"/>
    </location>
</feature>
<keyword evidence="1" id="KW-0472">Membrane</keyword>
<organism evidence="2 3">
    <name type="scientific">Parastrongyloides trichosuri</name>
    <name type="common">Possum-specific nematode worm</name>
    <dbReference type="NCBI Taxonomy" id="131310"/>
    <lineage>
        <taxon>Eukaryota</taxon>
        <taxon>Metazoa</taxon>
        <taxon>Ecdysozoa</taxon>
        <taxon>Nematoda</taxon>
        <taxon>Chromadorea</taxon>
        <taxon>Rhabditida</taxon>
        <taxon>Tylenchina</taxon>
        <taxon>Panagrolaimomorpha</taxon>
        <taxon>Strongyloidoidea</taxon>
        <taxon>Strongyloididae</taxon>
        <taxon>Parastrongyloides</taxon>
    </lineage>
</organism>
<sequence>MCLKWNKSFPTQLPYGVIINFRMVLSIACILGNYFTYQCEYVKLFLVPNVAFASWSIISFFAHALDLQKNLSTNPDVYFYIPFAIIDFSIGLFGTIYYGLQSIFVISCFLEPMSFYDDSKIIQLLILFPVSFAPTFAVAWIHALFCILIFVKKLNLKELPIKEMVIEGDTISYMIPNLNSDKETIFSID</sequence>
<evidence type="ECO:0000256" key="1">
    <source>
        <dbReference type="SAM" id="Phobius"/>
    </source>
</evidence>
<dbReference type="AlphaFoldDB" id="A0A0N4ZQL1"/>
<proteinExistence type="predicted"/>
<feature type="transmembrane region" description="Helical" evidence="1">
    <location>
        <begin position="12"/>
        <end position="35"/>
    </location>
</feature>